<dbReference type="SUPFAM" id="SSF56601">
    <property type="entry name" value="beta-lactamase/transpeptidase-like"/>
    <property type="match status" value="1"/>
</dbReference>
<comment type="caution">
    <text evidence="2">The sequence shown here is derived from an EMBL/GenBank/DDBJ whole genome shotgun (WGS) entry which is preliminary data.</text>
</comment>
<protein>
    <submittedName>
        <fullName evidence="2">CubicO group peptidase (Beta-lactamase class C family)</fullName>
    </submittedName>
</protein>
<dbReference type="InterPro" id="IPR012338">
    <property type="entry name" value="Beta-lactam/transpept-like"/>
</dbReference>
<reference evidence="2 3" key="1">
    <citation type="submission" date="2023-07" db="EMBL/GenBank/DDBJ databases">
        <title>Genomic Encyclopedia of Type Strains, Phase IV (KMG-IV): sequencing the most valuable type-strain genomes for metagenomic binning, comparative biology and taxonomic classification.</title>
        <authorList>
            <person name="Goeker M."/>
        </authorList>
    </citation>
    <scope>NUCLEOTIDE SEQUENCE [LARGE SCALE GENOMIC DNA]</scope>
    <source>
        <strain evidence="2 3">DSM 105143</strain>
    </source>
</reference>
<evidence type="ECO:0000259" key="1">
    <source>
        <dbReference type="Pfam" id="PF00144"/>
    </source>
</evidence>
<dbReference type="PANTHER" id="PTHR43283">
    <property type="entry name" value="BETA-LACTAMASE-RELATED"/>
    <property type="match status" value="1"/>
</dbReference>
<feature type="domain" description="Beta-lactamase-related" evidence="1">
    <location>
        <begin position="1"/>
        <end position="318"/>
    </location>
</feature>
<name>A0ABT9YPB1_9STRE</name>
<dbReference type="PANTHER" id="PTHR43283:SF3">
    <property type="entry name" value="BETA-LACTAMASE FAMILY PROTEIN (AFU_ORTHOLOGUE AFUA_5G07500)"/>
    <property type="match status" value="1"/>
</dbReference>
<dbReference type="Proteomes" id="UP001223079">
    <property type="component" value="Unassembled WGS sequence"/>
</dbReference>
<dbReference type="Gene3D" id="3.40.710.10">
    <property type="entry name" value="DD-peptidase/beta-lactamase superfamily"/>
    <property type="match status" value="1"/>
</dbReference>
<keyword evidence="3" id="KW-1185">Reference proteome</keyword>
<evidence type="ECO:0000313" key="3">
    <source>
        <dbReference type="Proteomes" id="UP001223079"/>
    </source>
</evidence>
<sequence>MTKPITAIAVMQLVEKGNIKLYEDISQYIPSFAELLVCKDNVLQEFYEADPNNPTQAGALQATIEQMTYVPAQRHITIFDLLNHSSGMEMGPISNTLAETLGGYPSTLQERVQKYAELPLDFQPRTASGYSPVLAFEVLAAVVEVVTGQSFKDYINEHILLPLGMMDTSFDTIDFKRLSGLYEYNEDEQSLTDVSDTDITWLKMDPLRTGYTSGAAGLYGTVDDYDKIAQMFLNGGQVNGINILSPDTIAKMSGQGISHDSRLFPAVYWGLGMSVMEHPERIHSARSYGSYGWSGAYGTHFVIDPLNHMTYVLGVNRSNIGGAGSPISFAVEEAIASVFFKN</sequence>
<accession>A0ABT9YPB1</accession>
<proteinExistence type="predicted"/>
<dbReference type="InterPro" id="IPR050789">
    <property type="entry name" value="Diverse_Enzym_Activities"/>
</dbReference>
<evidence type="ECO:0000313" key="2">
    <source>
        <dbReference type="EMBL" id="MDQ0221830.1"/>
    </source>
</evidence>
<dbReference type="Pfam" id="PF00144">
    <property type="entry name" value="Beta-lactamase"/>
    <property type="match status" value="1"/>
</dbReference>
<dbReference type="InterPro" id="IPR001466">
    <property type="entry name" value="Beta-lactam-related"/>
</dbReference>
<gene>
    <name evidence="2" type="ORF">J2S23_000366</name>
</gene>
<dbReference type="EMBL" id="JAUSTM010000003">
    <property type="protein sequence ID" value="MDQ0221830.1"/>
    <property type="molecule type" value="Genomic_DNA"/>
</dbReference>
<organism evidence="2 3">
    <name type="scientific">Streptococcus moroccensis</name>
    <dbReference type="NCBI Taxonomy" id="1451356"/>
    <lineage>
        <taxon>Bacteria</taxon>
        <taxon>Bacillati</taxon>
        <taxon>Bacillota</taxon>
        <taxon>Bacilli</taxon>
        <taxon>Lactobacillales</taxon>
        <taxon>Streptococcaceae</taxon>
        <taxon>Streptococcus</taxon>
    </lineage>
</organism>